<feature type="transmembrane region" description="Helical" evidence="8">
    <location>
        <begin position="346"/>
        <end position="364"/>
    </location>
</feature>
<dbReference type="Proteomes" id="UP000053268">
    <property type="component" value="Unassembled WGS sequence"/>
</dbReference>
<evidence type="ECO:0000256" key="4">
    <source>
        <dbReference type="ARBA" id="ARBA00022989"/>
    </source>
</evidence>
<gene>
    <name evidence="9" type="ORF">RR46_02081</name>
</gene>
<evidence type="ECO:0000256" key="1">
    <source>
        <dbReference type="ARBA" id="ARBA00004141"/>
    </source>
</evidence>
<feature type="transmembrane region" description="Helical" evidence="8">
    <location>
        <begin position="304"/>
        <end position="326"/>
    </location>
</feature>
<dbReference type="PANTHER" id="PTHR13624">
    <property type="entry name" value="RE42071P"/>
    <property type="match status" value="1"/>
</dbReference>
<feature type="transmembrane region" description="Helical" evidence="8">
    <location>
        <begin position="75"/>
        <end position="96"/>
    </location>
</feature>
<feature type="region of interest" description="Disordered" evidence="7">
    <location>
        <begin position="129"/>
        <end position="151"/>
    </location>
</feature>
<evidence type="ECO:0000313" key="9">
    <source>
        <dbReference type="EMBL" id="KPJ05445.1"/>
    </source>
</evidence>
<dbReference type="GO" id="GO:0016020">
    <property type="term" value="C:membrane"/>
    <property type="evidence" value="ECO:0007669"/>
    <property type="project" value="UniProtKB-SubCell"/>
</dbReference>
<evidence type="ECO:0000256" key="2">
    <source>
        <dbReference type="ARBA" id="ARBA00009706"/>
    </source>
</evidence>
<dbReference type="STRING" id="66420.A0A194QKJ9"/>
<feature type="transmembrane region" description="Helical" evidence="8">
    <location>
        <begin position="211"/>
        <end position="230"/>
    </location>
</feature>
<organism evidence="9 10">
    <name type="scientific">Papilio xuthus</name>
    <name type="common">Asian swallowtail butterfly</name>
    <dbReference type="NCBI Taxonomy" id="66420"/>
    <lineage>
        <taxon>Eukaryota</taxon>
        <taxon>Metazoa</taxon>
        <taxon>Ecdysozoa</taxon>
        <taxon>Arthropoda</taxon>
        <taxon>Hexapoda</taxon>
        <taxon>Insecta</taxon>
        <taxon>Pterygota</taxon>
        <taxon>Neoptera</taxon>
        <taxon>Endopterygota</taxon>
        <taxon>Lepidoptera</taxon>
        <taxon>Glossata</taxon>
        <taxon>Ditrysia</taxon>
        <taxon>Papilionoidea</taxon>
        <taxon>Papilionidae</taxon>
        <taxon>Papilioninae</taxon>
        <taxon>Papilio</taxon>
    </lineage>
</organism>
<feature type="compositionally biased region" description="Basic and acidic residues" evidence="7">
    <location>
        <begin position="142"/>
        <end position="151"/>
    </location>
</feature>
<feature type="transmembrane region" description="Helical" evidence="8">
    <location>
        <begin position="181"/>
        <end position="205"/>
    </location>
</feature>
<keyword evidence="3 8" id="KW-0812">Transmembrane</keyword>
<dbReference type="PANTHER" id="PTHR13624:SF6">
    <property type="entry name" value="EMEI"/>
    <property type="match status" value="1"/>
</dbReference>
<feature type="transmembrane region" description="Helical" evidence="8">
    <location>
        <begin position="250"/>
        <end position="266"/>
    </location>
</feature>
<accession>A0A194QKJ9</accession>
<dbReference type="EMBL" id="KQ458714">
    <property type="protein sequence ID" value="KPJ05445.1"/>
    <property type="molecule type" value="Genomic_DNA"/>
</dbReference>
<comment type="similarity">
    <text evidence="2">Belongs to the TMEM161 family.</text>
</comment>
<feature type="transmembrane region" description="Helical" evidence="8">
    <location>
        <begin position="446"/>
        <end position="471"/>
    </location>
</feature>
<evidence type="ECO:0000256" key="6">
    <source>
        <dbReference type="ARBA" id="ARBA00023180"/>
    </source>
</evidence>
<reference evidence="9 10" key="1">
    <citation type="journal article" date="2015" name="Nat. Commun.">
        <title>Outbred genome sequencing and CRISPR/Cas9 gene editing in butterflies.</title>
        <authorList>
            <person name="Li X."/>
            <person name="Fan D."/>
            <person name="Zhang W."/>
            <person name="Liu G."/>
            <person name="Zhang L."/>
            <person name="Zhao L."/>
            <person name="Fang X."/>
            <person name="Chen L."/>
            <person name="Dong Y."/>
            <person name="Chen Y."/>
            <person name="Ding Y."/>
            <person name="Zhao R."/>
            <person name="Feng M."/>
            <person name="Zhu Y."/>
            <person name="Feng Y."/>
            <person name="Jiang X."/>
            <person name="Zhu D."/>
            <person name="Xiang H."/>
            <person name="Feng X."/>
            <person name="Li S."/>
            <person name="Wang J."/>
            <person name="Zhang G."/>
            <person name="Kronforst M.R."/>
            <person name="Wang W."/>
        </authorList>
    </citation>
    <scope>NUCLEOTIDE SEQUENCE [LARGE SCALE GENOMIC DNA]</scope>
    <source>
        <strain evidence="9">Ya'a_city_454_Px</strain>
        <tissue evidence="9">Whole body</tissue>
    </source>
</reference>
<keyword evidence="6" id="KW-0325">Glycoprotein</keyword>
<name>A0A194QKJ9_PAPXU</name>
<dbReference type="InterPro" id="IPR019395">
    <property type="entry name" value="Transmembrane_161A/B"/>
</dbReference>
<keyword evidence="5 8" id="KW-0472">Membrane</keyword>
<protein>
    <submittedName>
        <fullName evidence="9">Transmembrane protein 161B</fullName>
    </submittedName>
</protein>
<sequence length="560" mass="63885">MFVGVVGNQRTRHRFSGIGTTLVLADKQTCTDRQTSPWDGTSLKLRPRNDMEHVSWLITLYACCRKKVAPARDCIGAYDALLGAQLVITLIMVSVIQKFSKYSFARWLLCSQGLYRYLYPDNNELKTLAGVPKDKPKGKKSGKSENGKPETFHVPRSLELQLETAPVTALDVVHLRFYAEYLWIVDFSLYTSIVYVLSEIYTGIFPLKDEFNLSMVWCLLVVLFTFKILLSLTKQYFTSEESIGERSTCIVAFCIFLLIAMMVLIVDESNLEVGVDPAYDSFYENASKFLENQGLSSVGPASKLILKLSLAVWAAIIGTLFTFPGLRVARMHWDSLRYYDDNKLKVLLLNINFAMPFVLVLLWVRPITRHYLTVRVFSGMTSPLMTSQAFDTLRLLLVVVTVVIKLVLMPRQLQAYLDMAQRKLDSQKKEAGRITNIDLQKKIASVFYYLCVVALQYLCPIILCLFLTLMYKTLGGYSWTGLLYDSEPAVRTLGQDSRTMPSTLDVEGIEQYQMAWENLKMIFTVEVHRGLLGFASWWCCFAWFLTTSLGTMYQSYFRIS</sequence>
<evidence type="ECO:0000256" key="3">
    <source>
        <dbReference type="ARBA" id="ARBA00022692"/>
    </source>
</evidence>
<dbReference type="Pfam" id="PF10268">
    <property type="entry name" value="Tmemb_161AB"/>
    <property type="match status" value="1"/>
</dbReference>
<feature type="transmembrane region" description="Helical" evidence="8">
    <location>
        <begin position="531"/>
        <end position="553"/>
    </location>
</feature>
<keyword evidence="4 8" id="KW-1133">Transmembrane helix</keyword>
<keyword evidence="10" id="KW-1185">Reference proteome</keyword>
<evidence type="ECO:0000256" key="8">
    <source>
        <dbReference type="SAM" id="Phobius"/>
    </source>
</evidence>
<feature type="transmembrane region" description="Helical" evidence="8">
    <location>
        <begin position="384"/>
        <end position="408"/>
    </location>
</feature>
<comment type="subcellular location">
    <subcellularLocation>
        <location evidence="1">Membrane</location>
        <topology evidence="1">Multi-pass membrane protein</topology>
    </subcellularLocation>
</comment>
<evidence type="ECO:0000256" key="7">
    <source>
        <dbReference type="SAM" id="MobiDB-lite"/>
    </source>
</evidence>
<proteinExistence type="inferred from homology"/>
<evidence type="ECO:0000256" key="5">
    <source>
        <dbReference type="ARBA" id="ARBA00023136"/>
    </source>
</evidence>
<dbReference type="AlphaFoldDB" id="A0A194QKJ9"/>
<evidence type="ECO:0000313" key="10">
    <source>
        <dbReference type="Proteomes" id="UP000053268"/>
    </source>
</evidence>